<accession>A0A2A2JXG0</accession>
<gene>
    <name evidence="2" type="ORF">WR25_15772</name>
</gene>
<evidence type="ECO:0000313" key="3">
    <source>
        <dbReference type="Proteomes" id="UP000218231"/>
    </source>
</evidence>
<protein>
    <submittedName>
        <fullName evidence="2">Uncharacterized protein</fullName>
    </submittedName>
</protein>
<comment type="caution">
    <text evidence="2">The sequence shown here is derived from an EMBL/GenBank/DDBJ whole genome shotgun (WGS) entry which is preliminary data.</text>
</comment>
<dbReference type="Proteomes" id="UP000218231">
    <property type="component" value="Unassembled WGS sequence"/>
</dbReference>
<reference evidence="2 3" key="1">
    <citation type="journal article" date="2017" name="Curr. Biol.">
        <title>Genome architecture and evolution of a unichromosomal asexual nematode.</title>
        <authorList>
            <person name="Fradin H."/>
            <person name="Zegar C."/>
            <person name="Gutwein M."/>
            <person name="Lucas J."/>
            <person name="Kovtun M."/>
            <person name="Corcoran D."/>
            <person name="Baugh L.R."/>
            <person name="Kiontke K."/>
            <person name="Gunsalus K."/>
            <person name="Fitch D.H."/>
            <person name="Piano F."/>
        </authorList>
    </citation>
    <scope>NUCLEOTIDE SEQUENCE [LARGE SCALE GENOMIC DNA]</scope>
    <source>
        <strain evidence="2">PF1309</strain>
    </source>
</reference>
<dbReference type="EMBL" id="LIAE01010104">
    <property type="protein sequence ID" value="PAV66391.1"/>
    <property type="molecule type" value="Genomic_DNA"/>
</dbReference>
<name>A0A2A2JXG0_9BILA</name>
<dbReference type="AlphaFoldDB" id="A0A2A2JXG0"/>
<proteinExistence type="predicted"/>
<evidence type="ECO:0000313" key="2">
    <source>
        <dbReference type="EMBL" id="PAV66391.1"/>
    </source>
</evidence>
<keyword evidence="3" id="KW-1185">Reference proteome</keyword>
<sequence length="187" mass="20458">MNTGDSLLDGQTFDALAPEMIEIGENTFSMSGSGELTVTLNVPAAPDVAIAAAQVYANEYQSRSAVLWRAVKIDTGNPLAKPVWLFRRIRSGVMDRLEIQADGMSHRFILTIESHSGRISNATNQTYLNQRFYDPNDASQDYSTSIANGDPAPTRANTSGSYSPVNYGGGYYGGGYEGYYYNQRLIE</sequence>
<organism evidence="2 3">
    <name type="scientific">Diploscapter pachys</name>
    <dbReference type="NCBI Taxonomy" id="2018661"/>
    <lineage>
        <taxon>Eukaryota</taxon>
        <taxon>Metazoa</taxon>
        <taxon>Ecdysozoa</taxon>
        <taxon>Nematoda</taxon>
        <taxon>Chromadorea</taxon>
        <taxon>Rhabditida</taxon>
        <taxon>Rhabditina</taxon>
        <taxon>Rhabditomorpha</taxon>
        <taxon>Rhabditoidea</taxon>
        <taxon>Rhabditidae</taxon>
        <taxon>Diploscapter</taxon>
    </lineage>
</organism>
<feature type="region of interest" description="Disordered" evidence="1">
    <location>
        <begin position="139"/>
        <end position="158"/>
    </location>
</feature>
<evidence type="ECO:0000256" key="1">
    <source>
        <dbReference type="SAM" id="MobiDB-lite"/>
    </source>
</evidence>